<protein>
    <submittedName>
        <fullName evidence="1">Choline O-acetyltransferase</fullName>
    </submittedName>
</protein>
<keyword evidence="1" id="KW-0808">Transferase</keyword>
<accession>A0A5A7PZE5</accession>
<evidence type="ECO:0000313" key="2">
    <source>
        <dbReference type="Proteomes" id="UP000325081"/>
    </source>
</evidence>
<dbReference type="GO" id="GO:0016740">
    <property type="term" value="F:transferase activity"/>
    <property type="evidence" value="ECO:0007669"/>
    <property type="project" value="UniProtKB-KW"/>
</dbReference>
<dbReference type="Proteomes" id="UP000325081">
    <property type="component" value="Unassembled WGS sequence"/>
</dbReference>
<feature type="non-terminal residue" evidence="1">
    <location>
        <position position="1"/>
    </location>
</feature>
<dbReference type="AlphaFoldDB" id="A0A5A7PZE5"/>
<reference evidence="2" key="1">
    <citation type="journal article" date="2019" name="Curr. Biol.">
        <title>Genome Sequence of Striga asiatica Provides Insight into the Evolution of Plant Parasitism.</title>
        <authorList>
            <person name="Yoshida S."/>
            <person name="Kim S."/>
            <person name="Wafula E.K."/>
            <person name="Tanskanen J."/>
            <person name="Kim Y.M."/>
            <person name="Honaas L."/>
            <person name="Yang Z."/>
            <person name="Spallek T."/>
            <person name="Conn C.E."/>
            <person name="Ichihashi Y."/>
            <person name="Cheong K."/>
            <person name="Cui S."/>
            <person name="Der J.P."/>
            <person name="Gundlach H."/>
            <person name="Jiao Y."/>
            <person name="Hori C."/>
            <person name="Ishida J.K."/>
            <person name="Kasahara H."/>
            <person name="Kiba T."/>
            <person name="Kim M.S."/>
            <person name="Koo N."/>
            <person name="Laohavisit A."/>
            <person name="Lee Y.H."/>
            <person name="Lumba S."/>
            <person name="McCourt P."/>
            <person name="Mortimer J.C."/>
            <person name="Mutuku J.M."/>
            <person name="Nomura T."/>
            <person name="Sasaki-Sekimoto Y."/>
            <person name="Seto Y."/>
            <person name="Wang Y."/>
            <person name="Wakatake T."/>
            <person name="Sakakibara H."/>
            <person name="Demura T."/>
            <person name="Yamaguchi S."/>
            <person name="Yoneyama K."/>
            <person name="Manabe R.I."/>
            <person name="Nelson D.C."/>
            <person name="Schulman A.H."/>
            <person name="Timko M.P."/>
            <person name="dePamphilis C.W."/>
            <person name="Choi D."/>
            <person name="Shirasu K."/>
        </authorList>
    </citation>
    <scope>NUCLEOTIDE SEQUENCE [LARGE SCALE GENOMIC DNA]</scope>
    <source>
        <strain evidence="2">cv. UVA1</strain>
    </source>
</reference>
<evidence type="ECO:0000313" key="1">
    <source>
        <dbReference type="EMBL" id="GER38269.1"/>
    </source>
</evidence>
<comment type="caution">
    <text evidence="1">The sequence shown here is derived from an EMBL/GenBank/DDBJ whole genome shotgun (WGS) entry which is preliminary data.</text>
</comment>
<gene>
    <name evidence="1" type="ORF">STAS_14792</name>
</gene>
<keyword evidence="2" id="KW-1185">Reference proteome</keyword>
<name>A0A5A7PZE5_STRAF</name>
<organism evidence="1 2">
    <name type="scientific">Striga asiatica</name>
    <name type="common">Asiatic witchweed</name>
    <name type="synonym">Buchnera asiatica</name>
    <dbReference type="NCBI Taxonomy" id="4170"/>
    <lineage>
        <taxon>Eukaryota</taxon>
        <taxon>Viridiplantae</taxon>
        <taxon>Streptophyta</taxon>
        <taxon>Embryophyta</taxon>
        <taxon>Tracheophyta</taxon>
        <taxon>Spermatophyta</taxon>
        <taxon>Magnoliopsida</taxon>
        <taxon>eudicotyledons</taxon>
        <taxon>Gunneridae</taxon>
        <taxon>Pentapetalae</taxon>
        <taxon>asterids</taxon>
        <taxon>lamiids</taxon>
        <taxon>Lamiales</taxon>
        <taxon>Orobanchaceae</taxon>
        <taxon>Buchnereae</taxon>
        <taxon>Striga</taxon>
    </lineage>
</organism>
<dbReference type="EMBL" id="BKCP01005461">
    <property type="protein sequence ID" value="GER38269.1"/>
    <property type="molecule type" value="Genomic_DNA"/>
</dbReference>
<proteinExistence type="predicted"/>
<sequence length="138" mass="15212">GVVSIRSDTRLSAGKGIPLRHSFSESSRAGCAPCPPKRANVQLRLTCVKHIATVQKIRNAISLCTDLTLRGPLGGGDTKGSILREKWNNYSVMAIICQQPWTEGRDEESNLGQNLRGGRAKYLTEKGTYRMKRNTRGQ</sequence>